<comment type="subcellular location">
    <subcellularLocation>
        <location evidence="2">Cell membrane</location>
        <topology evidence="2">Multi-pass membrane protein</topology>
    </subcellularLocation>
</comment>
<keyword evidence="11 13" id="KW-0472">Membrane</keyword>
<dbReference type="GO" id="GO:0010045">
    <property type="term" value="P:response to nickel cation"/>
    <property type="evidence" value="ECO:0007669"/>
    <property type="project" value="TreeGrafter"/>
</dbReference>
<keyword evidence="9" id="KW-0406">Ion transport</keyword>
<dbReference type="Pfam" id="PF03824">
    <property type="entry name" value="NicO"/>
    <property type="match status" value="2"/>
</dbReference>
<evidence type="ECO:0000313" key="15">
    <source>
        <dbReference type="Proteomes" id="UP000231638"/>
    </source>
</evidence>
<dbReference type="AlphaFoldDB" id="A0A2D3W395"/>
<dbReference type="InterPro" id="IPR051224">
    <property type="entry name" value="NiCoT_RcnA"/>
</dbReference>
<name>A0A2D3W395_9BACT</name>
<feature type="transmembrane region" description="Helical" evidence="13">
    <location>
        <begin position="451"/>
        <end position="476"/>
    </location>
</feature>
<dbReference type="STRING" id="366522.GCA_001548055_00406"/>
<protein>
    <recommendedName>
        <fullName evidence="16">Nickel/cobalt efflux system</fullName>
    </recommendedName>
</protein>
<feature type="transmembrane region" description="Helical" evidence="13">
    <location>
        <begin position="366"/>
        <end position="386"/>
    </location>
</feature>
<dbReference type="GO" id="GO:0006824">
    <property type="term" value="P:cobalt ion transport"/>
    <property type="evidence" value="ECO:0007669"/>
    <property type="project" value="UniProtKB-KW"/>
</dbReference>
<feature type="transmembrane region" description="Helical" evidence="13">
    <location>
        <begin position="36"/>
        <end position="56"/>
    </location>
</feature>
<feature type="transmembrane region" description="Helical" evidence="13">
    <location>
        <begin position="328"/>
        <end position="354"/>
    </location>
</feature>
<sequence>MVLGDSVFRCRVRRPSWALVFNASYSAKGLLMCKRFWWFLLLPYHLFACALCALYTPSATVNITLEGDASTLKAITFEWHFSQDFIKTLIDRYDDNRNKKLDPDELKRIEIILNNYVAKKHYLTSVEYTARGGEQAHVVPLSLHVSRKELFFQTNDDLVFRFRSDTTQALLPEDELSFTIEDNEGFFVFLIHGIQPADANVFPFEFNLFNHIAFMKISDNVATRTQAPVPSEPRLAPITPEKHENTRIEAVPSSESSGLLWLKNALSSTQNTIQDTMSGLKEKASFAGYLLFLGLSFLYGVLHAAGPGHGKTLVSSYLFAANHGYAKALSMAGLIGLVHTFSAFLLTLTIYLLFDLFFNAFFTDVSFYTTKISALIILAIVAYMAYRKIKVHRARPKIVAFSAHPFTCSCAACSPKSQSSDWGVVLSAGIVPCPGTVAIFTFALANRAYSLGFLSAFCMSLGMSLIIAAAAFSTLYAKKRFQSKTPRFLIYSESIALAIMFTLGLVLLFS</sequence>
<dbReference type="PROSITE" id="PS00018">
    <property type="entry name" value="EF_HAND_1"/>
    <property type="match status" value="1"/>
</dbReference>
<accession>A0A2D3W395</accession>
<dbReference type="Proteomes" id="UP000231638">
    <property type="component" value="Unassembled WGS sequence"/>
</dbReference>
<evidence type="ECO:0000256" key="2">
    <source>
        <dbReference type="ARBA" id="ARBA00004651"/>
    </source>
</evidence>
<keyword evidence="10" id="KW-0921">Nickel transport</keyword>
<feature type="transmembrane region" description="Helical" evidence="13">
    <location>
        <begin position="424"/>
        <end position="445"/>
    </location>
</feature>
<evidence type="ECO:0000256" key="3">
    <source>
        <dbReference type="ARBA" id="ARBA00022426"/>
    </source>
</evidence>
<evidence type="ECO:0000313" key="14">
    <source>
        <dbReference type="EMBL" id="DAB35862.1"/>
    </source>
</evidence>
<keyword evidence="12" id="KW-0170">Cobalt</keyword>
<evidence type="ECO:0000256" key="1">
    <source>
        <dbReference type="ARBA" id="ARBA00002510"/>
    </source>
</evidence>
<gene>
    <name evidence="14" type="ORF">CFH80_07925</name>
</gene>
<keyword evidence="3" id="KW-0171">Cobalt transport</keyword>
<keyword evidence="6" id="KW-0533">Nickel</keyword>
<reference evidence="14 15" key="1">
    <citation type="journal article" date="2017" name="Front. Microbiol.">
        <title>Comparative Genomic Analysis of the Class Epsilonproteobacteria and Proposed Reclassification to Epsilonbacteraeota (phyl. nov.).</title>
        <authorList>
            <person name="Waite D.W."/>
            <person name="Vanwonterghem I."/>
            <person name="Rinke C."/>
            <person name="Parks D.H."/>
            <person name="Zhang Y."/>
            <person name="Takai K."/>
            <person name="Sievert S.M."/>
            <person name="Simon J."/>
            <person name="Campbell B.J."/>
            <person name="Hanson T.E."/>
            <person name="Woyke T."/>
            <person name="Klotz M.G."/>
            <person name="Hugenholtz P."/>
        </authorList>
    </citation>
    <scope>NUCLEOTIDE SEQUENCE [LARGE SCALE GENOMIC DNA]</scope>
    <source>
        <strain evidence="14">UBA11420</strain>
    </source>
</reference>
<dbReference type="GO" id="GO:0005886">
    <property type="term" value="C:plasma membrane"/>
    <property type="evidence" value="ECO:0007669"/>
    <property type="project" value="UniProtKB-SubCell"/>
</dbReference>
<dbReference type="GO" id="GO:0015099">
    <property type="term" value="F:nickel cation transmembrane transporter activity"/>
    <property type="evidence" value="ECO:0007669"/>
    <property type="project" value="InterPro"/>
</dbReference>
<evidence type="ECO:0000256" key="11">
    <source>
        <dbReference type="ARBA" id="ARBA00023136"/>
    </source>
</evidence>
<dbReference type="EMBL" id="DLUG01000205">
    <property type="protein sequence ID" value="DAB35862.1"/>
    <property type="molecule type" value="Genomic_DNA"/>
</dbReference>
<evidence type="ECO:0000256" key="12">
    <source>
        <dbReference type="ARBA" id="ARBA00023285"/>
    </source>
</evidence>
<evidence type="ECO:0000256" key="9">
    <source>
        <dbReference type="ARBA" id="ARBA00023065"/>
    </source>
</evidence>
<keyword evidence="7 13" id="KW-0812">Transmembrane</keyword>
<keyword evidence="8 13" id="KW-1133">Transmembrane helix</keyword>
<dbReference type="GO" id="GO:0046583">
    <property type="term" value="F:monoatomic cation efflux transmembrane transporter activity"/>
    <property type="evidence" value="ECO:0007669"/>
    <property type="project" value="TreeGrafter"/>
</dbReference>
<evidence type="ECO:0000256" key="4">
    <source>
        <dbReference type="ARBA" id="ARBA00022448"/>
    </source>
</evidence>
<dbReference type="PANTHER" id="PTHR40659">
    <property type="entry name" value="NICKEL/COBALT EFFLUX SYSTEM RCNA"/>
    <property type="match status" value="1"/>
</dbReference>
<feature type="transmembrane region" description="Helical" evidence="13">
    <location>
        <begin position="286"/>
        <end position="307"/>
    </location>
</feature>
<evidence type="ECO:0000256" key="5">
    <source>
        <dbReference type="ARBA" id="ARBA00022475"/>
    </source>
</evidence>
<dbReference type="InterPro" id="IPR018247">
    <property type="entry name" value="EF_Hand_1_Ca_BS"/>
</dbReference>
<keyword evidence="5" id="KW-1003">Cell membrane</keyword>
<dbReference type="PANTHER" id="PTHR40659:SF1">
    <property type="entry name" value="NICKEL_COBALT EFFLUX SYSTEM RCNA"/>
    <property type="match status" value="1"/>
</dbReference>
<keyword evidence="4" id="KW-0813">Transport</keyword>
<dbReference type="InterPro" id="IPR011541">
    <property type="entry name" value="Ni/Co_transpt_high_affinity"/>
</dbReference>
<feature type="transmembrane region" description="Helical" evidence="13">
    <location>
        <begin position="488"/>
        <end position="509"/>
    </location>
</feature>
<organism evidence="14 15">
    <name type="scientific">Sulfurospirillum cavolei</name>
    <dbReference type="NCBI Taxonomy" id="366522"/>
    <lineage>
        <taxon>Bacteria</taxon>
        <taxon>Pseudomonadati</taxon>
        <taxon>Campylobacterota</taxon>
        <taxon>Epsilonproteobacteria</taxon>
        <taxon>Campylobacterales</taxon>
        <taxon>Sulfurospirillaceae</taxon>
        <taxon>Sulfurospirillum</taxon>
    </lineage>
</organism>
<evidence type="ECO:0000256" key="10">
    <source>
        <dbReference type="ARBA" id="ARBA00023112"/>
    </source>
</evidence>
<evidence type="ECO:0000256" key="7">
    <source>
        <dbReference type="ARBA" id="ARBA00022692"/>
    </source>
</evidence>
<dbReference type="GO" id="GO:0032025">
    <property type="term" value="P:response to cobalt ion"/>
    <property type="evidence" value="ECO:0007669"/>
    <property type="project" value="TreeGrafter"/>
</dbReference>
<evidence type="ECO:0000256" key="8">
    <source>
        <dbReference type="ARBA" id="ARBA00022989"/>
    </source>
</evidence>
<comment type="function">
    <text evidence="1">Efflux system for nickel and cobalt.</text>
</comment>
<evidence type="ECO:0000256" key="6">
    <source>
        <dbReference type="ARBA" id="ARBA00022596"/>
    </source>
</evidence>
<evidence type="ECO:0000256" key="13">
    <source>
        <dbReference type="SAM" id="Phobius"/>
    </source>
</evidence>
<comment type="caution">
    <text evidence="14">The sequence shown here is derived from an EMBL/GenBank/DDBJ whole genome shotgun (WGS) entry which is preliminary data.</text>
</comment>
<proteinExistence type="predicted"/>
<evidence type="ECO:0008006" key="16">
    <source>
        <dbReference type="Google" id="ProtNLM"/>
    </source>
</evidence>